<name>A0AAE0KV28_9CHLO</name>
<dbReference type="InterPro" id="IPR017937">
    <property type="entry name" value="Thioredoxin_CS"/>
</dbReference>
<dbReference type="PANTHER" id="PTHR45672">
    <property type="entry name" value="PROTEIN DISULFIDE-ISOMERASE C17H9.14C-RELATED"/>
    <property type="match status" value="1"/>
</dbReference>
<dbReference type="GO" id="GO:0003756">
    <property type="term" value="F:protein disulfide isomerase activity"/>
    <property type="evidence" value="ECO:0007669"/>
    <property type="project" value="TreeGrafter"/>
</dbReference>
<dbReference type="EMBL" id="LGRX02016649">
    <property type="protein sequence ID" value="KAK3261811.1"/>
    <property type="molecule type" value="Genomic_DNA"/>
</dbReference>
<feature type="domain" description="Thioredoxin" evidence="3">
    <location>
        <begin position="1"/>
        <end position="102"/>
    </location>
</feature>
<evidence type="ECO:0000256" key="1">
    <source>
        <dbReference type="ARBA" id="ARBA00006347"/>
    </source>
</evidence>
<evidence type="ECO:0000256" key="2">
    <source>
        <dbReference type="ARBA" id="ARBA00022729"/>
    </source>
</evidence>
<dbReference type="GO" id="GO:0005783">
    <property type="term" value="C:endoplasmic reticulum"/>
    <property type="evidence" value="ECO:0007669"/>
    <property type="project" value="TreeGrafter"/>
</dbReference>
<evidence type="ECO:0000313" key="5">
    <source>
        <dbReference type="Proteomes" id="UP001190700"/>
    </source>
</evidence>
<dbReference type="InterPro" id="IPR036249">
    <property type="entry name" value="Thioredoxin-like_sf"/>
</dbReference>
<dbReference type="Gene3D" id="3.40.30.10">
    <property type="entry name" value="Glutaredoxin"/>
    <property type="match status" value="2"/>
</dbReference>
<dbReference type="InterPro" id="IPR051063">
    <property type="entry name" value="PDI"/>
</dbReference>
<dbReference type="PROSITE" id="PS00194">
    <property type="entry name" value="THIOREDOXIN_1"/>
    <property type="match status" value="1"/>
</dbReference>
<comment type="similarity">
    <text evidence="1">Belongs to the protein disulfide isomerase family.</text>
</comment>
<gene>
    <name evidence="4" type="ORF">CYMTET_29300</name>
</gene>
<dbReference type="SUPFAM" id="SSF52833">
    <property type="entry name" value="Thioredoxin-like"/>
    <property type="match status" value="2"/>
</dbReference>
<dbReference type="AlphaFoldDB" id="A0AAE0KV28"/>
<dbReference type="GO" id="GO:0006457">
    <property type="term" value="P:protein folding"/>
    <property type="evidence" value="ECO:0007669"/>
    <property type="project" value="TreeGrafter"/>
</dbReference>
<keyword evidence="5" id="KW-1185">Reference proteome</keyword>
<dbReference type="CDD" id="cd02961">
    <property type="entry name" value="PDI_a_family"/>
    <property type="match status" value="1"/>
</dbReference>
<dbReference type="Pfam" id="PF00085">
    <property type="entry name" value="Thioredoxin"/>
    <property type="match status" value="1"/>
</dbReference>
<keyword evidence="2" id="KW-0732">Signal</keyword>
<reference evidence="4 5" key="1">
    <citation type="journal article" date="2015" name="Genome Biol. Evol.">
        <title>Comparative Genomics of a Bacterivorous Green Alga Reveals Evolutionary Causalities and Consequences of Phago-Mixotrophic Mode of Nutrition.</title>
        <authorList>
            <person name="Burns J.A."/>
            <person name="Paasch A."/>
            <person name="Narechania A."/>
            <person name="Kim E."/>
        </authorList>
    </citation>
    <scope>NUCLEOTIDE SEQUENCE [LARGE SCALE GENOMIC DNA]</scope>
    <source>
        <strain evidence="4 5">PLY_AMNH</strain>
    </source>
</reference>
<accession>A0AAE0KV28</accession>
<proteinExistence type="inferred from homology"/>
<dbReference type="InterPro" id="IPR013766">
    <property type="entry name" value="Thioredoxin_domain"/>
</dbReference>
<evidence type="ECO:0000259" key="3">
    <source>
        <dbReference type="PROSITE" id="PS51352"/>
    </source>
</evidence>
<dbReference type="Proteomes" id="UP001190700">
    <property type="component" value="Unassembled WGS sequence"/>
</dbReference>
<protein>
    <recommendedName>
        <fullName evidence="3">Thioredoxin domain-containing protein</fullName>
    </recommendedName>
</protein>
<dbReference type="PANTHER" id="PTHR45672:SF3">
    <property type="entry name" value="THIOREDOXIN DOMAIN-CONTAINING PROTEIN 5"/>
    <property type="match status" value="1"/>
</dbReference>
<comment type="caution">
    <text evidence="4">The sequence shown here is derived from an EMBL/GenBank/DDBJ whole genome shotgun (WGS) entry which is preliminary data.</text>
</comment>
<evidence type="ECO:0000313" key="4">
    <source>
        <dbReference type="EMBL" id="KAK3261811.1"/>
    </source>
</evidence>
<dbReference type="PROSITE" id="PS51352">
    <property type="entry name" value="THIOREDOXIN_2"/>
    <property type="match status" value="1"/>
</dbReference>
<sequence>MQIKDESFVHITKGQTIIMYYTEWCGHCKKITPMWNDLSTEMSDTELVVAAVEADSEKNNPGSQYAKVFPTILFVVRGQVVGVYKGEYSLHSFKTYAQTMMQLGTDFEDKKLQQVMVDLSREKDELAGENGGGGDSSEAIEKVGGKKRKMAVEEFEEIVNGLTDANYFAKTTARQHLLFVYAEWCSKSKKAMPVIADLSQHQEMLPAGVRVARLKGSRYKVTLRMLHLQGYCYPPFEGSP</sequence>
<organism evidence="4 5">
    <name type="scientific">Cymbomonas tetramitiformis</name>
    <dbReference type="NCBI Taxonomy" id="36881"/>
    <lineage>
        <taxon>Eukaryota</taxon>
        <taxon>Viridiplantae</taxon>
        <taxon>Chlorophyta</taxon>
        <taxon>Pyramimonadophyceae</taxon>
        <taxon>Pyramimonadales</taxon>
        <taxon>Pyramimonadaceae</taxon>
        <taxon>Cymbomonas</taxon>
    </lineage>
</organism>